<feature type="transmembrane region" description="Helical" evidence="1">
    <location>
        <begin position="6"/>
        <end position="30"/>
    </location>
</feature>
<evidence type="ECO:0000313" key="2">
    <source>
        <dbReference type="EMBL" id="UNY50185.1"/>
    </source>
</evidence>
<reference evidence="2" key="1">
    <citation type="submission" date="2022-02" db="EMBL/GenBank/DDBJ databases">
        <authorList>
            <person name="Pu M."/>
            <person name="Li Y."/>
            <person name="Han P."/>
            <person name="Fan H."/>
            <person name="Tong Y."/>
        </authorList>
    </citation>
    <scope>NUCLEOTIDE SEQUENCE</scope>
</reference>
<feature type="transmembrane region" description="Helical" evidence="1">
    <location>
        <begin position="79"/>
        <end position="100"/>
    </location>
</feature>
<keyword evidence="1" id="KW-0472">Membrane</keyword>
<organism evidence="2 3">
    <name type="scientific">Stenotrophomonas phage vB_SmeS_BUCT700</name>
    <dbReference type="NCBI Taxonomy" id="2924895"/>
    <lineage>
        <taxon>Viruses</taxon>
        <taxon>Duplodnaviria</taxon>
        <taxon>Heunggongvirae</taxon>
        <taxon>Uroviricota</taxon>
        <taxon>Caudoviricetes</taxon>
        <taxon>Autographivirales</taxon>
        <taxon>Autonotataviridae</taxon>
        <taxon>Gujervirinae</taxon>
        <taxon>Smasvirus</taxon>
        <taxon>Smasvirus BUCT700</taxon>
    </lineage>
</organism>
<keyword evidence="1" id="KW-0812">Transmembrane</keyword>
<dbReference type="Proteomes" id="UP000832073">
    <property type="component" value="Segment"/>
</dbReference>
<protein>
    <submittedName>
        <fullName evidence="2">Uncharacterized protein</fullName>
    </submittedName>
</protein>
<dbReference type="EMBL" id="OM735686">
    <property type="protein sequence ID" value="UNY50185.1"/>
    <property type="molecule type" value="Genomic_DNA"/>
</dbReference>
<evidence type="ECO:0000313" key="3">
    <source>
        <dbReference type="Proteomes" id="UP000832073"/>
    </source>
</evidence>
<sequence>MDAAKLIGDIGVMLVLGMLSLMVLVNWNIAKHNPDHVRGRRSLSYLNYPRIGGIREYLTRFSAAMNGVYGDKIKGEARVVWFFYEFGGFLILANLLYLGWYKIGTLF</sequence>
<evidence type="ECO:0000256" key="1">
    <source>
        <dbReference type="SAM" id="Phobius"/>
    </source>
</evidence>
<keyword evidence="1" id="KW-1133">Transmembrane helix</keyword>
<accession>A0AAE9K6W5</accession>
<proteinExistence type="predicted"/>
<keyword evidence="3" id="KW-1185">Reference proteome</keyword>
<name>A0AAE9K6W5_9CAUD</name>